<dbReference type="EMBL" id="AP018248">
    <property type="protein sequence ID" value="BAY96520.1"/>
    <property type="molecule type" value="Genomic_DNA"/>
</dbReference>
<sequence length="233" mass="25985">MLKNEYLKQWTRIVSEKMPHLSIPQVVGLATWSFGMVMTKSSSLTKVAQLIARVNGEKAATVRQRLRQWYEEAEAKKGLHRRSLDVSSCFAPLLMWVLSLLPTNIEQIALALDATTIGSKFVVLSLNILLAGCGIPIAWCVVQANEPGSWKGHWSTIFLFNFIAGVLFLLLLLTIYTVLTPPKCKKPTPVRLGEGGKGEIIITNYPLPITNAPCPMPNPHFLYNFCLMHLLRA</sequence>
<accession>A0A1Z4MSS8</accession>
<organism evidence="2 3">
    <name type="scientific">Tolypothrix tenuis PCC 7101</name>
    <dbReference type="NCBI Taxonomy" id="231146"/>
    <lineage>
        <taxon>Bacteria</taxon>
        <taxon>Bacillati</taxon>
        <taxon>Cyanobacteriota</taxon>
        <taxon>Cyanophyceae</taxon>
        <taxon>Nostocales</taxon>
        <taxon>Tolypothrichaceae</taxon>
        <taxon>Tolypothrix</taxon>
    </lineage>
</organism>
<protein>
    <submittedName>
        <fullName evidence="2">Uncharacterized protein</fullName>
    </submittedName>
</protein>
<proteinExistence type="predicted"/>
<dbReference type="KEGG" id="ttq:NIES37_04530"/>
<keyword evidence="3" id="KW-1185">Reference proteome</keyword>
<feature type="transmembrane region" description="Helical" evidence="1">
    <location>
        <begin position="154"/>
        <end position="179"/>
    </location>
</feature>
<gene>
    <name evidence="2" type="ORF">NIES37_04530</name>
</gene>
<dbReference type="AlphaFoldDB" id="A0A1Z4MSS8"/>
<feature type="transmembrane region" description="Helical" evidence="1">
    <location>
        <begin position="121"/>
        <end position="142"/>
    </location>
</feature>
<name>A0A1Z4MSS8_9CYAN</name>
<evidence type="ECO:0000313" key="3">
    <source>
        <dbReference type="Proteomes" id="UP000218785"/>
    </source>
</evidence>
<dbReference type="Proteomes" id="UP000218785">
    <property type="component" value="Chromosome"/>
</dbReference>
<keyword evidence="1" id="KW-1133">Transmembrane helix</keyword>
<evidence type="ECO:0000313" key="2">
    <source>
        <dbReference type="EMBL" id="BAY96520.1"/>
    </source>
</evidence>
<keyword evidence="1" id="KW-0812">Transmembrane</keyword>
<evidence type="ECO:0000256" key="1">
    <source>
        <dbReference type="SAM" id="Phobius"/>
    </source>
</evidence>
<keyword evidence="1" id="KW-0472">Membrane</keyword>
<reference evidence="2 3" key="1">
    <citation type="submission" date="2017-06" db="EMBL/GenBank/DDBJ databases">
        <title>Genome sequencing of cyanobaciteial culture collection at National Institute for Environmental Studies (NIES).</title>
        <authorList>
            <person name="Hirose Y."/>
            <person name="Shimura Y."/>
            <person name="Fujisawa T."/>
            <person name="Nakamura Y."/>
            <person name="Kawachi M."/>
        </authorList>
    </citation>
    <scope>NUCLEOTIDE SEQUENCE [LARGE SCALE GENOMIC DNA]</scope>
    <source>
        <strain evidence="2 3">NIES-37</strain>
    </source>
</reference>